<dbReference type="InterPro" id="IPR022770">
    <property type="entry name" value="IucA/IucC-like_C"/>
</dbReference>
<dbReference type="InterPro" id="IPR007310">
    <property type="entry name" value="Aerobactin_biosyn_IucA/IucC_N"/>
</dbReference>
<protein>
    <recommendedName>
        <fullName evidence="8">IucA/IucC family siderophore biosynthesis protein</fullName>
    </recommendedName>
</protein>
<comment type="pathway">
    <text evidence="1">Siderophore biosynthesis.</text>
</comment>
<feature type="region of interest" description="Disordered" evidence="3">
    <location>
        <begin position="1"/>
        <end position="21"/>
    </location>
</feature>
<dbReference type="Pfam" id="PF06276">
    <property type="entry name" value="FhuF"/>
    <property type="match status" value="1"/>
</dbReference>
<dbReference type="Proteomes" id="UP001165685">
    <property type="component" value="Unassembled WGS sequence"/>
</dbReference>
<gene>
    <name evidence="6" type="ORF">O4U47_06795</name>
</gene>
<proteinExistence type="inferred from homology"/>
<feature type="region of interest" description="Disordered" evidence="3">
    <location>
        <begin position="145"/>
        <end position="166"/>
    </location>
</feature>
<feature type="domain" description="Aerobactin siderophore biosynthesis IucA/IucC N-terminal" evidence="4">
    <location>
        <begin position="167"/>
        <end position="393"/>
    </location>
</feature>
<feature type="domain" description="Aerobactin siderophore biosynthesis IucA/IucC-like C-terminal" evidence="5">
    <location>
        <begin position="425"/>
        <end position="574"/>
    </location>
</feature>
<dbReference type="RefSeq" id="WP_270676742.1">
    <property type="nucleotide sequence ID" value="NZ_JAQFWP010000009.1"/>
</dbReference>
<evidence type="ECO:0000256" key="2">
    <source>
        <dbReference type="ARBA" id="ARBA00007832"/>
    </source>
</evidence>
<keyword evidence="7" id="KW-1185">Reference proteome</keyword>
<reference evidence="6" key="1">
    <citation type="submission" date="2023-01" db="EMBL/GenBank/DDBJ databases">
        <title>Draft genome sequence of Nocardiopsis sp. LSu2-4 isolated from halophytes.</title>
        <authorList>
            <person name="Duangmal K."/>
            <person name="Chantavorakit T."/>
        </authorList>
    </citation>
    <scope>NUCLEOTIDE SEQUENCE</scope>
    <source>
        <strain evidence="6">LSu2-4</strain>
    </source>
</reference>
<dbReference type="PANTHER" id="PTHR34384:SF5">
    <property type="entry name" value="L-2,3-DIAMINOPROPANOATE--CITRATE LIGASE"/>
    <property type="match status" value="1"/>
</dbReference>
<evidence type="ECO:0000256" key="1">
    <source>
        <dbReference type="ARBA" id="ARBA00004924"/>
    </source>
</evidence>
<evidence type="ECO:0000313" key="6">
    <source>
        <dbReference type="EMBL" id="MDA2804215.1"/>
    </source>
</evidence>
<evidence type="ECO:0008006" key="8">
    <source>
        <dbReference type="Google" id="ProtNLM"/>
    </source>
</evidence>
<comment type="caution">
    <text evidence="6">The sequence shown here is derived from an EMBL/GenBank/DDBJ whole genome shotgun (WGS) entry which is preliminary data.</text>
</comment>
<organism evidence="6 7">
    <name type="scientific">Nocardiopsis suaedae</name>
    <dbReference type="NCBI Taxonomy" id="3018444"/>
    <lineage>
        <taxon>Bacteria</taxon>
        <taxon>Bacillati</taxon>
        <taxon>Actinomycetota</taxon>
        <taxon>Actinomycetes</taxon>
        <taxon>Streptosporangiales</taxon>
        <taxon>Nocardiopsidaceae</taxon>
        <taxon>Nocardiopsis</taxon>
    </lineage>
</organism>
<dbReference type="EMBL" id="JAQFWP010000009">
    <property type="protein sequence ID" value="MDA2804215.1"/>
    <property type="molecule type" value="Genomic_DNA"/>
</dbReference>
<dbReference type="Pfam" id="PF04183">
    <property type="entry name" value="IucA_IucC"/>
    <property type="match status" value="1"/>
</dbReference>
<sequence>MTPMTTATAHRTRTHADPRAEAERAAVQRLLNTYLRESGTPLVPDGGDRARIALPVADASLVVPVVHRSVFGHHAYGAPLRLEPSRGASAPVHLDDLVRLVLDEVEAIAARVFGPVPDADDRKRTLAEQIRSSVDATTRYLEHHRNTGVGTGTGATTETGAPGDPTRAAEQSVLLGHPFHPTPKSVQGFGDELASYAPELGASFVPHWFAVDRSILLERRTGPGQWTPDPVAAAAREALGGDAPDGAPALIPVHPWQAHHLASRPEAVRLTADGLLTDLGPLGARVYPTSSVRTVCDPRFPTSWKLPLHVRITNFVRTNPVPHLVRAADAAAVVGALAPEWDHPGFAALAETGFRTLDPAAVGDDLAADLGVLYRDNPFTDGRQAPQVLASLLEERDGEEPGLVREVRRCSPDPGAHPGADHTADWLRRYLAVSLVPLLEVFERDGVAFEAHAQNALLATDGGRPAALRVRDMEGTAVSRDRLRPGTGLAPDSPLLYGDDEAWLRLRYYAVTNQLGHVVAVLGRHTGADEAALWGTVRRVLAGRPGARAADLLSRPSLPAKANLVSRFAGRGEDPLYVDVPNPLFEVNR</sequence>
<name>A0ABT4TIH9_9ACTN</name>
<dbReference type="Gene3D" id="1.10.510.40">
    <property type="match status" value="1"/>
</dbReference>
<dbReference type="PANTHER" id="PTHR34384">
    <property type="entry name" value="L-2,3-DIAMINOPROPANOATE--CITRATE LIGASE"/>
    <property type="match status" value="1"/>
</dbReference>
<evidence type="ECO:0000259" key="5">
    <source>
        <dbReference type="Pfam" id="PF06276"/>
    </source>
</evidence>
<accession>A0ABT4TIH9</accession>
<evidence type="ECO:0000313" key="7">
    <source>
        <dbReference type="Proteomes" id="UP001165685"/>
    </source>
</evidence>
<dbReference type="InterPro" id="IPR037455">
    <property type="entry name" value="LucA/IucC-like"/>
</dbReference>
<comment type="similarity">
    <text evidence="2">Belongs to the IucA/IucC family.</text>
</comment>
<feature type="compositionally biased region" description="Low complexity" evidence="3">
    <location>
        <begin position="154"/>
        <end position="166"/>
    </location>
</feature>
<evidence type="ECO:0000256" key="3">
    <source>
        <dbReference type="SAM" id="MobiDB-lite"/>
    </source>
</evidence>
<evidence type="ECO:0000259" key="4">
    <source>
        <dbReference type="Pfam" id="PF04183"/>
    </source>
</evidence>